<accession>A0A059G931</accession>
<sequence length="481" mass="52789">MARQLLRLAATSLAAAAFAFTASAQSLIRDAEIEETLREWTDPILTVAGLNPKDVGFYIINDPSLNAFVANGQNIHIHTGLIIAADSPDEIKGVIAHETCHIACGHSVSRQRAAEIASRPALISIGLGILALAAGEGGAGAALIGSSQQFAALNFFVHTRAEESMADAAAVEYLSQLHESTGGIVRFFDKFRYQEVLSNARRYPYFRSHPLASDRIRAVRQLAEQSGLMDEPPTEHEQYQYDMMRAKLIGFLDTANKVRNEYPATDDGEPAHYARSIAALQVSDIDVALKEVDILLKREPDNPYFHELKGQILFESGRTAESVAPHKRSLELKPGQPLLLINYARSLNARDEPGDVEAAEASLRDALIAEPDNAFAWAQLAITLDKQGRRAEAQLATAESAYAIGDIVRANAFAHRAADQLERGTPNFRRADDIMLITDPNNPDNRSFYDRANRGPRLSIQSNGRDMPFGNFATDITTDRR</sequence>
<dbReference type="STRING" id="1280953.HOC_06788"/>
<dbReference type="PANTHER" id="PTHR22726:SF1">
    <property type="entry name" value="METALLOENDOPEPTIDASE OMA1, MITOCHONDRIAL"/>
    <property type="match status" value="1"/>
</dbReference>
<dbReference type="RefSeq" id="WP_035536982.1">
    <property type="nucleotide sequence ID" value="NZ_ARYL01000008.1"/>
</dbReference>
<gene>
    <name evidence="10" type="ORF">HOC_06788</name>
</gene>
<evidence type="ECO:0000256" key="2">
    <source>
        <dbReference type="ARBA" id="ARBA00022670"/>
    </source>
</evidence>
<organism evidence="10 11">
    <name type="scientific">Hyphomonas oceanitis SCH89</name>
    <dbReference type="NCBI Taxonomy" id="1280953"/>
    <lineage>
        <taxon>Bacteria</taxon>
        <taxon>Pseudomonadati</taxon>
        <taxon>Pseudomonadota</taxon>
        <taxon>Alphaproteobacteria</taxon>
        <taxon>Hyphomonadales</taxon>
        <taxon>Hyphomonadaceae</taxon>
        <taxon>Hyphomonas</taxon>
    </lineage>
</organism>
<evidence type="ECO:0000313" key="11">
    <source>
        <dbReference type="Proteomes" id="UP000024942"/>
    </source>
</evidence>
<dbReference type="PATRIC" id="fig|1280953.3.peg.1374"/>
<dbReference type="CDD" id="cd07324">
    <property type="entry name" value="M48C_Oma1-like"/>
    <property type="match status" value="1"/>
</dbReference>
<dbReference type="SUPFAM" id="SSF48452">
    <property type="entry name" value="TPR-like"/>
    <property type="match status" value="1"/>
</dbReference>
<comment type="caution">
    <text evidence="10">The sequence shown here is derived from an EMBL/GenBank/DDBJ whole genome shotgun (WGS) entry which is preliminary data.</text>
</comment>
<name>A0A059G931_9PROT</name>
<reference evidence="10 11" key="1">
    <citation type="journal article" date="2014" name="Antonie Van Leeuwenhoek">
        <title>Hyphomonas beringensis sp. nov. and Hyphomonas chukchiensis sp. nov., isolated from surface seawater of the Bering Sea and Chukchi Sea.</title>
        <authorList>
            <person name="Li C."/>
            <person name="Lai Q."/>
            <person name="Li G."/>
            <person name="Dong C."/>
            <person name="Wang J."/>
            <person name="Liao Y."/>
            <person name="Shao Z."/>
        </authorList>
    </citation>
    <scope>NUCLEOTIDE SEQUENCE [LARGE SCALE GENOMIC DNA]</scope>
    <source>
        <strain evidence="10 11">SCH89</strain>
    </source>
</reference>
<keyword evidence="5" id="KW-0862">Zinc</keyword>
<keyword evidence="6" id="KW-0482">Metalloprotease</keyword>
<protein>
    <submittedName>
        <fullName evidence="10">M48 family peptidase</fullName>
    </submittedName>
</protein>
<keyword evidence="8" id="KW-0732">Signal</keyword>
<keyword evidence="11" id="KW-1185">Reference proteome</keyword>
<keyword evidence="3" id="KW-0479">Metal-binding</keyword>
<evidence type="ECO:0000256" key="3">
    <source>
        <dbReference type="ARBA" id="ARBA00022723"/>
    </source>
</evidence>
<keyword evidence="4" id="KW-0378">Hydrolase</keyword>
<dbReference type="AlphaFoldDB" id="A0A059G931"/>
<evidence type="ECO:0000256" key="7">
    <source>
        <dbReference type="SAM" id="MobiDB-lite"/>
    </source>
</evidence>
<feature type="domain" description="Peptidase M48" evidence="9">
    <location>
        <begin position="37"/>
        <end position="222"/>
    </location>
</feature>
<comment type="cofactor">
    <cofactor evidence="1">
        <name>Zn(2+)</name>
        <dbReference type="ChEBI" id="CHEBI:29105"/>
    </cofactor>
</comment>
<dbReference type="PANTHER" id="PTHR22726">
    <property type="entry name" value="METALLOENDOPEPTIDASE OMA1"/>
    <property type="match status" value="1"/>
</dbReference>
<evidence type="ECO:0000256" key="1">
    <source>
        <dbReference type="ARBA" id="ARBA00001947"/>
    </source>
</evidence>
<dbReference type="Gene3D" id="3.30.2010.10">
    <property type="entry name" value="Metalloproteases ('zincins'), catalytic domain"/>
    <property type="match status" value="1"/>
</dbReference>
<dbReference type="Pfam" id="PF01435">
    <property type="entry name" value="Peptidase_M48"/>
    <property type="match status" value="1"/>
</dbReference>
<evidence type="ECO:0000256" key="8">
    <source>
        <dbReference type="SAM" id="SignalP"/>
    </source>
</evidence>
<dbReference type="GO" id="GO:0004222">
    <property type="term" value="F:metalloendopeptidase activity"/>
    <property type="evidence" value="ECO:0007669"/>
    <property type="project" value="InterPro"/>
</dbReference>
<dbReference type="GO" id="GO:0051603">
    <property type="term" value="P:proteolysis involved in protein catabolic process"/>
    <property type="evidence" value="ECO:0007669"/>
    <property type="project" value="TreeGrafter"/>
</dbReference>
<keyword evidence="2" id="KW-0645">Protease</keyword>
<dbReference type="eggNOG" id="COG4783">
    <property type="taxonomic scope" value="Bacteria"/>
</dbReference>
<dbReference type="OrthoDB" id="9814887at2"/>
<proteinExistence type="predicted"/>
<feature type="signal peptide" evidence="8">
    <location>
        <begin position="1"/>
        <end position="24"/>
    </location>
</feature>
<evidence type="ECO:0000256" key="6">
    <source>
        <dbReference type="ARBA" id="ARBA00023049"/>
    </source>
</evidence>
<evidence type="ECO:0000256" key="4">
    <source>
        <dbReference type="ARBA" id="ARBA00022801"/>
    </source>
</evidence>
<dbReference type="InterPro" id="IPR011990">
    <property type="entry name" value="TPR-like_helical_dom_sf"/>
</dbReference>
<evidence type="ECO:0000313" key="10">
    <source>
        <dbReference type="EMBL" id="KDA03090.1"/>
    </source>
</evidence>
<dbReference type="Proteomes" id="UP000024942">
    <property type="component" value="Unassembled WGS sequence"/>
</dbReference>
<evidence type="ECO:0000259" key="9">
    <source>
        <dbReference type="Pfam" id="PF01435"/>
    </source>
</evidence>
<dbReference type="InterPro" id="IPR051156">
    <property type="entry name" value="Mito/Outer_Membr_Metalloprot"/>
</dbReference>
<dbReference type="EMBL" id="ARYL01000008">
    <property type="protein sequence ID" value="KDA03090.1"/>
    <property type="molecule type" value="Genomic_DNA"/>
</dbReference>
<dbReference type="Gene3D" id="1.25.40.10">
    <property type="entry name" value="Tetratricopeptide repeat domain"/>
    <property type="match status" value="1"/>
</dbReference>
<feature type="region of interest" description="Disordered" evidence="7">
    <location>
        <begin position="459"/>
        <end position="481"/>
    </location>
</feature>
<evidence type="ECO:0000256" key="5">
    <source>
        <dbReference type="ARBA" id="ARBA00022833"/>
    </source>
</evidence>
<dbReference type="InterPro" id="IPR001915">
    <property type="entry name" value="Peptidase_M48"/>
</dbReference>
<dbReference type="GO" id="GO:0016020">
    <property type="term" value="C:membrane"/>
    <property type="evidence" value="ECO:0007669"/>
    <property type="project" value="TreeGrafter"/>
</dbReference>
<feature type="chain" id="PRO_5001578629" evidence="8">
    <location>
        <begin position="25"/>
        <end position="481"/>
    </location>
</feature>
<dbReference type="GO" id="GO:0046872">
    <property type="term" value="F:metal ion binding"/>
    <property type="evidence" value="ECO:0007669"/>
    <property type="project" value="UniProtKB-KW"/>
</dbReference>